<dbReference type="Proteomes" id="UP000233769">
    <property type="component" value="Chromosome tk0001"/>
</dbReference>
<dbReference type="EMBL" id="LT962688">
    <property type="protein sequence ID" value="SOR26898.1"/>
    <property type="molecule type" value="Genomic_DNA"/>
</dbReference>
<evidence type="ECO:0000313" key="2">
    <source>
        <dbReference type="Proteomes" id="UP000233769"/>
    </source>
</evidence>
<reference evidence="2" key="1">
    <citation type="submission" date="2017-10" db="EMBL/GenBank/DDBJ databases">
        <authorList>
            <person name="Regsiter A."/>
            <person name="William W."/>
        </authorList>
    </citation>
    <scope>NUCLEOTIDE SEQUENCE [LARGE SCALE GENOMIC DNA]</scope>
</reference>
<protein>
    <submittedName>
        <fullName evidence="1">Uncharacterized protein</fullName>
    </submittedName>
</protein>
<proteinExistence type="predicted"/>
<sequence>MWTVPQVFGVDPEHGTLRVGWSEVKVTGGNKAIGIAPNRILFGHVSGYQKTPGAPVGVPAWEFATQAAGQ</sequence>
<dbReference type="AlphaFoldDB" id="A0A2N9AHP8"/>
<gene>
    <name evidence="1" type="ORF">TK0001_0296</name>
</gene>
<name>A0A2N9AHP8_METEX</name>
<organism evidence="1 2">
    <name type="scientific">Methylorubrum extorquens</name>
    <name type="common">Methylobacterium dichloromethanicum</name>
    <name type="synonym">Methylobacterium extorquens</name>
    <dbReference type="NCBI Taxonomy" id="408"/>
    <lineage>
        <taxon>Bacteria</taxon>
        <taxon>Pseudomonadati</taxon>
        <taxon>Pseudomonadota</taxon>
        <taxon>Alphaproteobacteria</taxon>
        <taxon>Hyphomicrobiales</taxon>
        <taxon>Methylobacteriaceae</taxon>
        <taxon>Methylorubrum</taxon>
    </lineage>
</organism>
<evidence type="ECO:0000313" key="1">
    <source>
        <dbReference type="EMBL" id="SOR26898.1"/>
    </source>
</evidence>
<accession>A0A2N9AHP8</accession>